<dbReference type="InterPro" id="IPR012825">
    <property type="entry name" value="BluB"/>
</dbReference>
<dbReference type="EMBL" id="JOPB01000002">
    <property type="protein sequence ID" value="OUI79231.1"/>
    <property type="molecule type" value="Genomic_DNA"/>
</dbReference>
<dbReference type="CDD" id="cd02145">
    <property type="entry name" value="BluB"/>
    <property type="match status" value="1"/>
</dbReference>
<evidence type="ECO:0000313" key="2">
    <source>
        <dbReference type="EMBL" id="OUI79231.1"/>
    </source>
</evidence>
<dbReference type="PANTHER" id="PTHR23026:SF123">
    <property type="entry name" value="NAD(P)H NITROREDUCTASE RV3131-RELATED"/>
    <property type="match status" value="1"/>
</dbReference>
<accession>A0A251ZX52</accession>
<proteinExistence type="predicted"/>
<dbReference type="Gene3D" id="3.40.109.10">
    <property type="entry name" value="NADH Oxidase"/>
    <property type="match status" value="1"/>
</dbReference>
<organism evidence="2 3">
    <name type="scientific">Commensalibacter intestini</name>
    <dbReference type="NCBI Taxonomy" id="479936"/>
    <lineage>
        <taxon>Bacteria</taxon>
        <taxon>Pseudomonadati</taxon>
        <taxon>Pseudomonadota</taxon>
        <taxon>Alphaproteobacteria</taxon>
        <taxon>Acetobacterales</taxon>
        <taxon>Acetobacteraceae</taxon>
    </lineage>
</organism>
<dbReference type="InterPro" id="IPR000415">
    <property type="entry name" value="Nitroreductase-like"/>
</dbReference>
<gene>
    <name evidence="2" type="ORF">HK18_04945</name>
</gene>
<dbReference type="SUPFAM" id="SSF55469">
    <property type="entry name" value="FMN-dependent nitroreductase-like"/>
    <property type="match status" value="1"/>
</dbReference>
<reference evidence="3" key="1">
    <citation type="submission" date="2014-06" db="EMBL/GenBank/DDBJ databases">
        <authorList>
            <person name="Winans N.J."/>
            <person name="Newell P.D."/>
            <person name="Douglas A.E."/>
        </authorList>
    </citation>
    <scope>NUCLEOTIDE SEQUENCE [LARGE SCALE GENOMIC DNA]</scope>
    <source>
        <strain evidence="3">DmL_052</strain>
    </source>
</reference>
<feature type="domain" description="Nitroreductase" evidence="1">
    <location>
        <begin position="20"/>
        <end position="185"/>
    </location>
</feature>
<dbReference type="InterPro" id="IPR050627">
    <property type="entry name" value="Nitroreductase/BluB"/>
</dbReference>
<dbReference type="GO" id="GO:0016491">
    <property type="term" value="F:oxidoreductase activity"/>
    <property type="evidence" value="ECO:0007669"/>
    <property type="project" value="InterPro"/>
</dbReference>
<dbReference type="RefSeq" id="WP_008854228.1">
    <property type="nucleotide sequence ID" value="NZ_JOPB01000002.1"/>
</dbReference>
<sequence>MTSSPQFSQEFINELKTLFTWRRDVRHFQSTPVNEKLLDQLLSVACTAPSVGLSQPWRYIKVETPTLRQQIYNLFKNCNKEAAQNYTSDQYKLYSNLKLSGLNDAPHHIAVFSEENPTQGKGLGRQTMPETTAYSTVMSIFSFWLAARAYNIGVGWVSILPPHEVKSILTVPEHWNFVAYLCVGYPQFQNETPELEQKGWEKRNPSRHKWIIR</sequence>
<dbReference type="InterPro" id="IPR029479">
    <property type="entry name" value="Nitroreductase"/>
</dbReference>
<name>A0A251ZX52_9PROT</name>
<dbReference type="Proteomes" id="UP000194946">
    <property type="component" value="Unassembled WGS sequence"/>
</dbReference>
<dbReference type="NCBIfam" id="TIGR02476">
    <property type="entry name" value="BluB"/>
    <property type="match status" value="1"/>
</dbReference>
<comment type="caution">
    <text evidence="2">The sequence shown here is derived from an EMBL/GenBank/DDBJ whole genome shotgun (WGS) entry which is preliminary data.</text>
</comment>
<evidence type="ECO:0000313" key="3">
    <source>
        <dbReference type="Proteomes" id="UP000194946"/>
    </source>
</evidence>
<protein>
    <submittedName>
        <fullName evidence="2">Cob(II)yrinic acid a,c-diamide reductase</fullName>
    </submittedName>
</protein>
<evidence type="ECO:0000259" key="1">
    <source>
        <dbReference type="Pfam" id="PF00881"/>
    </source>
</evidence>
<dbReference type="AlphaFoldDB" id="A0A251ZX52"/>
<keyword evidence="3" id="KW-1185">Reference proteome</keyword>
<dbReference type="PANTHER" id="PTHR23026">
    <property type="entry name" value="NADPH NITROREDUCTASE"/>
    <property type="match status" value="1"/>
</dbReference>
<dbReference type="Pfam" id="PF00881">
    <property type="entry name" value="Nitroreductase"/>
    <property type="match status" value="1"/>
</dbReference>